<dbReference type="InterPro" id="IPR016181">
    <property type="entry name" value="Acyl_CoA_acyltransferase"/>
</dbReference>
<evidence type="ECO:0000313" key="5">
    <source>
        <dbReference type="Proteomes" id="UP001437256"/>
    </source>
</evidence>
<sequence>MSPPAGQIRLYRAEDERPVRFMIGKAKMEGLATANKKATIHPVTLSIWFGLAALLAEYMQWWPRPEQGMLRYLSPLPAFACTLVLIIALIDWKNRPQFEDITQETLKWPDIPDLLGYYGRSPSGFWVLEFNDNPVGIAAIDASQNAEAQTAIPPGRDNSNGTSETAVLRHFYVDEPYRKADIQKDLLQHVIRHTFTTDTKIRRVKATCSSLTSYLERALKEEGFTLESAEQSLGVFRWKTGIWKLERARFENK</sequence>
<dbReference type="Pfam" id="PF00583">
    <property type="entry name" value="Acetyltransf_1"/>
    <property type="match status" value="1"/>
</dbReference>
<comment type="caution">
    <text evidence="4">The sequence shown here is derived from an EMBL/GenBank/DDBJ whole genome shotgun (WGS) entry which is preliminary data.</text>
</comment>
<feature type="domain" description="N-acetyltransferase" evidence="3">
    <location>
        <begin position="85"/>
        <end position="249"/>
    </location>
</feature>
<dbReference type="PROSITE" id="PS51186">
    <property type="entry name" value="GNAT"/>
    <property type="match status" value="1"/>
</dbReference>
<feature type="transmembrane region" description="Helical" evidence="2">
    <location>
        <begin position="69"/>
        <end position="90"/>
    </location>
</feature>
<keyword evidence="5" id="KW-1185">Reference proteome</keyword>
<dbReference type="Proteomes" id="UP001437256">
    <property type="component" value="Unassembled WGS sequence"/>
</dbReference>
<accession>A0ABR3AF56</accession>
<dbReference type="Gene3D" id="3.40.630.30">
    <property type="match status" value="1"/>
</dbReference>
<keyword evidence="2" id="KW-1133">Transmembrane helix</keyword>
<evidence type="ECO:0000259" key="3">
    <source>
        <dbReference type="PROSITE" id="PS51186"/>
    </source>
</evidence>
<organism evidence="4 5">
    <name type="scientific">Marasmius tenuissimus</name>
    <dbReference type="NCBI Taxonomy" id="585030"/>
    <lineage>
        <taxon>Eukaryota</taxon>
        <taxon>Fungi</taxon>
        <taxon>Dikarya</taxon>
        <taxon>Basidiomycota</taxon>
        <taxon>Agaricomycotina</taxon>
        <taxon>Agaricomycetes</taxon>
        <taxon>Agaricomycetidae</taxon>
        <taxon>Agaricales</taxon>
        <taxon>Marasmiineae</taxon>
        <taxon>Marasmiaceae</taxon>
        <taxon>Marasmius</taxon>
    </lineage>
</organism>
<dbReference type="InterPro" id="IPR000182">
    <property type="entry name" value="GNAT_dom"/>
</dbReference>
<keyword evidence="2" id="KW-0472">Membrane</keyword>
<keyword evidence="1" id="KW-0808">Transferase</keyword>
<dbReference type="EMBL" id="JBBXMP010000002">
    <property type="protein sequence ID" value="KAL0072022.1"/>
    <property type="molecule type" value="Genomic_DNA"/>
</dbReference>
<name>A0ABR3AF56_9AGAR</name>
<evidence type="ECO:0000313" key="4">
    <source>
        <dbReference type="EMBL" id="KAL0072022.1"/>
    </source>
</evidence>
<dbReference type="PANTHER" id="PTHR13947">
    <property type="entry name" value="GNAT FAMILY N-ACETYLTRANSFERASE"/>
    <property type="match status" value="1"/>
</dbReference>
<dbReference type="InterPro" id="IPR050769">
    <property type="entry name" value="NAT_camello-type"/>
</dbReference>
<gene>
    <name evidence="4" type="ORF">AAF712_000945</name>
</gene>
<protein>
    <recommendedName>
        <fullName evidence="3">N-acetyltransferase domain-containing protein</fullName>
    </recommendedName>
</protein>
<dbReference type="SUPFAM" id="SSF55729">
    <property type="entry name" value="Acyl-CoA N-acyltransferases (Nat)"/>
    <property type="match status" value="1"/>
</dbReference>
<evidence type="ECO:0000256" key="1">
    <source>
        <dbReference type="ARBA" id="ARBA00022679"/>
    </source>
</evidence>
<reference evidence="4 5" key="1">
    <citation type="submission" date="2024-05" db="EMBL/GenBank/DDBJ databases">
        <title>A draft genome resource for the thread blight pathogen Marasmius tenuissimus strain MS-2.</title>
        <authorList>
            <person name="Yulfo-Soto G.E."/>
            <person name="Baruah I.K."/>
            <person name="Amoako-Attah I."/>
            <person name="Bukari Y."/>
            <person name="Meinhardt L.W."/>
            <person name="Bailey B.A."/>
            <person name="Cohen S.P."/>
        </authorList>
    </citation>
    <scope>NUCLEOTIDE SEQUENCE [LARGE SCALE GENOMIC DNA]</scope>
    <source>
        <strain evidence="4 5">MS-2</strain>
    </source>
</reference>
<dbReference type="PANTHER" id="PTHR13947:SF37">
    <property type="entry name" value="LD18367P"/>
    <property type="match status" value="1"/>
</dbReference>
<proteinExistence type="predicted"/>
<evidence type="ECO:0000256" key="2">
    <source>
        <dbReference type="SAM" id="Phobius"/>
    </source>
</evidence>
<keyword evidence="2" id="KW-0812">Transmembrane</keyword>